<accession>A0ABT4Y5Q2</accession>
<evidence type="ECO:0000313" key="2">
    <source>
        <dbReference type="Proteomes" id="UP001211689"/>
    </source>
</evidence>
<dbReference type="EMBL" id="JANEWF010000013">
    <property type="protein sequence ID" value="MDA8484169.1"/>
    <property type="molecule type" value="Genomic_DNA"/>
</dbReference>
<reference evidence="1 2" key="1">
    <citation type="submission" date="2022-07" db="EMBL/GenBank/DDBJ databases">
        <title>Genome Analysis of Selected Gammaproteobacteria from Nigerian Food snails.</title>
        <authorList>
            <person name="Okafor A.C."/>
        </authorList>
    </citation>
    <scope>NUCLEOTIDE SEQUENCE [LARGE SCALE GENOMIC DNA]</scope>
    <source>
        <strain evidence="1 2">Awg 2</strain>
    </source>
</reference>
<dbReference type="InterPro" id="IPR036388">
    <property type="entry name" value="WH-like_DNA-bd_sf"/>
</dbReference>
<keyword evidence="2" id="KW-1185">Reference proteome</keyword>
<name>A0ABT4Y5Q2_METRE</name>
<dbReference type="Proteomes" id="UP001211689">
    <property type="component" value="Unassembled WGS sequence"/>
</dbReference>
<comment type="caution">
    <text evidence="1">The sequence shown here is derived from an EMBL/GenBank/DDBJ whole genome shotgun (WGS) entry which is preliminary data.</text>
</comment>
<dbReference type="Gene3D" id="1.10.10.10">
    <property type="entry name" value="Winged helix-like DNA-binding domain superfamily/Winged helix DNA-binding domain"/>
    <property type="match status" value="1"/>
</dbReference>
<organism evidence="1 2">
    <name type="scientific">Metapseudomonas resinovorans</name>
    <name type="common">Pseudomonas resinovorans</name>
    <dbReference type="NCBI Taxonomy" id="53412"/>
    <lineage>
        <taxon>Bacteria</taxon>
        <taxon>Pseudomonadati</taxon>
        <taxon>Pseudomonadota</taxon>
        <taxon>Gammaproteobacteria</taxon>
        <taxon>Pseudomonadales</taxon>
        <taxon>Pseudomonadaceae</taxon>
        <taxon>Metapseudomonas</taxon>
    </lineage>
</organism>
<sequence>MRVQALPRVKPVVLQPLDLTVERSLPHLEQRLLRQMLQQSGLKTSMPRLKVLEILCLASLDGGNISSRVLHERLVGAGEPLSLVSVRQVLGRMVDSGLVVALGGSRYCLAPSWEATISAQRPRSSSAA</sequence>
<gene>
    <name evidence="1" type="ORF">NNO07_13910</name>
</gene>
<proteinExistence type="predicted"/>
<dbReference type="RefSeq" id="WP_271471102.1">
    <property type="nucleotide sequence ID" value="NZ_JANEWF010000013.1"/>
</dbReference>
<evidence type="ECO:0000313" key="1">
    <source>
        <dbReference type="EMBL" id="MDA8484169.1"/>
    </source>
</evidence>
<dbReference type="InterPro" id="IPR036390">
    <property type="entry name" value="WH_DNA-bd_sf"/>
</dbReference>
<protein>
    <submittedName>
        <fullName evidence="1">Uncharacterized protein</fullName>
    </submittedName>
</protein>
<dbReference type="SUPFAM" id="SSF46785">
    <property type="entry name" value="Winged helix' DNA-binding domain"/>
    <property type="match status" value="1"/>
</dbReference>